<evidence type="ECO:0000259" key="2">
    <source>
        <dbReference type="Pfam" id="PF07589"/>
    </source>
</evidence>
<gene>
    <name evidence="3" type="ORF">HW115_03790</name>
</gene>
<keyword evidence="4" id="KW-1185">Reference proteome</keyword>
<accession>A0A851GAD6</accession>
<dbReference type="NCBIfam" id="NF033208">
    <property type="entry name" value="choice_anch_E"/>
    <property type="match status" value="1"/>
</dbReference>
<sequence length="235" mass="24430">MKMKQMIPMFAVSAMSLSVASAASYTVTASPNPVTGEITTLTDTPAIFASFDSSLGTLTEVRVKVTARESAHVTIENNTESAVTAQVTLNGDVSAYVDVNSNGTNDDAFGAEASLDQASGDIALEATDNGGVANNIGVDFWSDDIISAYESNESSSSLSSDLAYFVGDGISTRTAFVNAGGSWGASGASNATFQVTNHEGEAIVEVTYIYAVPEPSSFILAGLGSLAFIFRRRRS</sequence>
<dbReference type="AlphaFoldDB" id="A0A851GAD6"/>
<proteinExistence type="predicted"/>
<evidence type="ECO:0000313" key="4">
    <source>
        <dbReference type="Proteomes" id="UP000557872"/>
    </source>
</evidence>
<name>A0A851GAD6_9BACT</name>
<feature type="signal peptide" evidence="1">
    <location>
        <begin position="1"/>
        <end position="22"/>
    </location>
</feature>
<keyword evidence="1" id="KW-0732">Signal</keyword>
<dbReference type="Proteomes" id="UP000557872">
    <property type="component" value="Unassembled WGS sequence"/>
</dbReference>
<dbReference type="EMBL" id="JACBAZ010000001">
    <property type="protein sequence ID" value="NWK54718.1"/>
    <property type="molecule type" value="Genomic_DNA"/>
</dbReference>
<evidence type="ECO:0000313" key="3">
    <source>
        <dbReference type="EMBL" id="NWK54718.1"/>
    </source>
</evidence>
<dbReference type="InterPro" id="IPR013424">
    <property type="entry name" value="Ice-binding_C"/>
</dbReference>
<protein>
    <submittedName>
        <fullName evidence="3">Choice-of-anchor E domain-containing protein</fullName>
    </submittedName>
</protein>
<reference evidence="3 4" key="1">
    <citation type="submission" date="2020-07" db="EMBL/GenBank/DDBJ databases">
        <title>Roseicoccus Jingziensis gen. nov., sp. nov., isolated from coastal seawater.</title>
        <authorList>
            <person name="Feng X."/>
        </authorList>
    </citation>
    <scope>NUCLEOTIDE SEQUENCE [LARGE SCALE GENOMIC DNA]</scope>
    <source>
        <strain evidence="3 4">N1E253</strain>
    </source>
</reference>
<feature type="chain" id="PRO_5032880560" evidence="1">
    <location>
        <begin position="23"/>
        <end position="235"/>
    </location>
</feature>
<organism evidence="3 4">
    <name type="scientific">Oceaniferula marina</name>
    <dbReference type="NCBI Taxonomy" id="2748318"/>
    <lineage>
        <taxon>Bacteria</taxon>
        <taxon>Pseudomonadati</taxon>
        <taxon>Verrucomicrobiota</taxon>
        <taxon>Verrucomicrobiia</taxon>
        <taxon>Verrucomicrobiales</taxon>
        <taxon>Verrucomicrobiaceae</taxon>
        <taxon>Oceaniferula</taxon>
    </lineage>
</organism>
<dbReference type="NCBIfam" id="TIGR02595">
    <property type="entry name" value="PEP_CTERM"/>
    <property type="match status" value="1"/>
</dbReference>
<evidence type="ECO:0000256" key="1">
    <source>
        <dbReference type="SAM" id="SignalP"/>
    </source>
</evidence>
<feature type="domain" description="Ice-binding protein C-terminal" evidence="2">
    <location>
        <begin position="211"/>
        <end position="233"/>
    </location>
</feature>
<dbReference type="Pfam" id="PF07589">
    <property type="entry name" value="PEP-CTERM"/>
    <property type="match status" value="1"/>
</dbReference>
<comment type="caution">
    <text evidence="3">The sequence shown here is derived from an EMBL/GenBank/DDBJ whole genome shotgun (WGS) entry which is preliminary data.</text>
</comment>